<evidence type="ECO:0000313" key="2">
    <source>
        <dbReference type="Proteomes" id="UP000239724"/>
    </source>
</evidence>
<accession>A0A2S6NHK1</accession>
<dbReference type="Proteomes" id="UP000239724">
    <property type="component" value="Unassembled WGS sequence"/>
</dbReference>
<dbReference type="InterPro" id="IPR021436">
    <property type="entry name" value="DUF3085"/>
</dbReference>
<dbReference type="AlphaFoldDB" id="A0A2S6NHK1"/>
<keyword evidence="2" id="KW-1185">Reference proteome</keyword>
<sequence>MRLHFELALVQRLLAHAKNAPEHRPTFDQMCDGQFRRDGKTFDFDGSSAAFPTSEDVDSAKIPAGLWLVGDRGLYLMSNGAPPLLLSGSSCSHVVAYAAECDPRNPGGWWDVKRTAFGGDDGTVFLEASFIEGLIARGRVESVCLDVTPERVEAVTPRMTVGRA</sequence>
<proteinExistence type="predicted"/>
<comment type="caution">
    <text evidence="1">The sequence shown here is derived from an EMBL/GenBank/DDBJ whole genome shotgun (WGS) entry which is preliminary data.</text>
</comment>
<dbReference type="RefSeq" id="WP_104519190.1">
    <property type="nucleotide sequence ID" value="NZ_NHRY01000130.1"/>
</dbReference>
<evidence type="ECO:0000313" key="1">
    <source>
        <dbReference type="EMBL" id="PPQ34080.1"/>
    </source>
</evidence>
<organism evidence="1 2">
    <name type="scientific">Rhodopila globiformis</name>
    <name type="common">Rhodopseudomonas globiformis</name>
    <dbReference type="NCBI Taxonomy" id="1071"/>
    <lineage>
        <taxon>Bacteria</taxon>
        <taxon>Pseudomonadati</taxon>
        <taxon>Pseudomonadota</taxon>
        <taxon>Alphaproteobacteria</taxon>
        <taxon>Acetobacterales</taxon>
        <taxon>Acetobacteraceae</taxon>
        <taxon>Rhodopila</taxon>
    </lineage>
</organism>
<name>A0A2S6NHK1_RHOGL</name>
<dbReference type="Pfam" id="PF11284">
    <property type="entry name" value="DUF3085"/>
    <property type="match status" value="1"/>
</dbReference>
<protein>
    <recommendedName>
        <fullName evidence="3">DUF3085 domain-containing protein</fullName>
    </recommendedName>
</protein>
<reference evidence="1 2" key="1">
    <citation type="journal article" date="2018" name="Arch. Microbiol.">
        <title>New insights into the metabolic potential of the phototrophic purple bacterium Rhodopila globiformis DSM 161(T) from its draft genome sequence and evidence for a vanadium-dependent nitrogenase.</title>
        <authorList>
            <person name="Imhoff J.F."/>
            <person name="Rahn T."/>
            <person name="Kunzel S."/>
            <person name="Neulinger S.C."/>
        </authorList>
    </citation>
    <scope>NUCLEOTIDE SEQUENCE [LARGE SCALE GENOMIC DNA]</scope>
    <source>
        <strain evidence="1 2">DSM 161</strain>
    </source>
</reference>
<dbReference type="OrthoDB" id="7277249at2"/>
<evidence type="ECO:0008006" key="3">
    <source>
        <dbReference type="Google" id="ProtNLM"/>
    </source>
</evidence>
<dbReference type="EMBL" id="NHRY01000130">
    <property type="protein sequence ID" value="PPQ34080.1"/>
    <property type="molecule type" value="Genomic_DNA"/>
</dbReference>
<gene>
    <name evidence="1" type="ORF">CCS01_12520</name>
</gene>